<comment type="caution">
    <text evidence="2">The sequence shown here is derived from an EMBL/GenBank/DDBJ whole genome shotgun (WGS) entry which is preliminary data.</text>
</comment>
<name>A0A964RLU2_9CLOT</name>
<evidence type="ECO:0000313" key="2">
    <source>
        <dbReference type="EMBL" id="MVX64184.1"/>
    </source>
</evidence>
<dbReference type="Proteomes" id="UP000656077">
    <property type="component" value="Unassembled WGS sequence"/>
</dbReference>
<evidence type="ECO:0000313" key="3">
    <source>
        <dbReference type="Proteomes" id="UP000656077"/>
    </source>
</evidence>
<feature type="domain" description="Polysaccharide pyruvyl transferase" evidence="1">
    <location>
        <begin position="15"/>
        <end position="335"/>
    </location>
</feature>
<organism evidence="2 3">
    <name type="scientific">Clostridium chromiireducens</name>
    <dbReference type="NCBI Taxonomy" id="225345"/>
    <lineage>
        <taxon>Bacteria</taxon>
        <taxon>Bacillati</taxon>
        <taxon>Bacillota</taxon>
        <taxon>Clostridia</taxon>
        <taxon>Eubacteriales</taxon>
        <taxon>Clostridiaceae</taxon>
        <taxon>Clostridium</taxon>
    </lineage>
</organism>
<sequence length="404" mass="46673">MKNTFLLVGNGPYENHGCEAIVRGTINILNQCWNDSKYIVSSYYNNSQQYINQKENETDINIKHIEHININKYSKEWGISNLYGIINRDKKKFYKFRNLEEYINNAKAMLSIGGDNYSLDYGIPKRFTDLDDYALSKQKPIVIWGASVGQFTKDKDYEKYMSQHLRKITAIFARESETVKYLESIGIHNNVYRVCDPAFMLEAKKPTNYNIEIEEGAIGINISPLMIKYVSGSNINEFIKLAVNVSENIIKSTGRKLYFIPHVVIKGNNDYEIMDKIYNNIDKKLRERIIKVSDKLNASEYKWIISHMEVFFGARTHATIASLSTLVPTLSFVYSIKSVGINKDLFGSDEFCVYPEQFNENILVEKIKYLIDNKEKIKEHLNVRVNESKKLSLKAGEHLKNIIG</sequence>
<reference evidence="2" key="1">
    <citation type="submission" date="2019-12" db="EMBL/GenBank/DDBJ databases">
        <title>Microbes associate with the intestines of laboratory mice.</title>
        <authorList>
            <person name="Navarre W."/>
            <person name="Wong E."/>
        </authorList>
    </citation>
    <scope>NUCLEOTIDE SEQUENCE</scope>
    <source>
        <strain evidence="2">NM79_F5</strain>
    </source>
</reference>
<protein>
    <submittedName>
        <fullName evidence="2">Polysaccharide pyruvyl transferase family protein</fullName>
    </submittedName>
</protein>
<dbReference type="PANTHER" id="PTHR36836">
    <property type="entry name" value="COLANIC ACID BIOSYNTHESIS PROTEIN WCAK"/>
    <property type="match status" value="1"/>
</dbReference>
<dbReference type="RefSeq" id="WP_160359180.1">
    <property type="nucleotide sequence ID" value="NZ_WSRQ01000014.1"/>
</dbReference>
<keyword evidence="2" id="KW-0808">Transferase</keyword>
<dbReference type="Pfam" id="PF04230">
    <property type="entry name" value="PS_pyruv_trans"/>
    <property type="match status" value="1"/>
</dbReference>
<evidence type="ECO:0000259" key="1">
    <source>
        <dbReference type="Pfam" id="PF04230"/>
    </source>
</evidence>
<dbReference type="GO" id="GO:0016740">
    <property type="term" value="F:transferase activity"/>
    <property type="evidence" value="ECO:0007669"/>
    <property type="project" value="UniProtKB-KW"/>
</dbReference>
<dbReference type="PANTHER" id="PTHR36836:SF1">
    <property type="entry name" value="COLANIC ACID BIOSYNTHESIS PROTEIN WCAK"/>
    <property type="match status" value="1"/>
</dbReference>
<dbReference type="AlphaFoldDB" id="A0A964RLU2"/>
<dbReference type="InterPro" id="IPR007345">
    <property type="entry name" value="Polysacch_pyruvyl_Trfase"/>
</dbReference>
<proteinExistence type="predicted"/>
<dbReference type="EMBL" id="WSRQ01000014">
    <property type="protein sequence ID" value="MVX64184.1"/>
    <property type="molecule type" value="Genomic_DNA"/>
</dbReference>
<accession>A0A964RLU2</accession>
<gene>
    <name evidence="2" type="ORF">GKZ28_10830</name>
</gene>